<evidence type="ECO:0000313" key="2">
    <source>
        <dbReference type="EMBL" id="MBE7525949.1"/>
    </source>
</evidence>
<protein>
    <submittedName>
        <fullName evidence="2">TolC family protein</fullName>
    </submittedName>
</protein>
<name>A0A928TRM6_UNCKA</name>
<dbReference type="PANTHER" id="PTHR30203">
    <property type="entry name" value="OUTER MEMBRANE CATION EFFLUX PROTEIN"/>
    <property type="match status" value="1"/>
</dbReference>
<dbReference type="InterPro" id="IPR003423">
    <property type="entry name" value="OMP_efflux"/>
</dbReference>
<comment type="similarity">
    <text evidence="1">Belongs to the outer membrane factor (OMF) (TC 1.B.17) family.</text>
</comment>
<dbReference type="Gene3D" id="1.20.1600.10">
    <property type="entry name" value="Outer membrane efflux proteins (OEP)"/>
    <property type="match status" value="1"/>
</dbReference>
<evidence type="ECO:0000313" key="3">
    <source>
        <dbReference type="Proteomes" id="UP000710385"/>
    </source>
</evidence>
<sequence length="208" mass="22562">MSRQRFSAARFGSPASSIFNLLTMSTTVSYALDVFGGQRRAVESLGAQRDFQRYTVLAAYLTLTGNVVNTVVARAGYAAQIAATRQLIEIQQEQIAITATQVQAGIAAYASIVDLKAKLAALQATLAPLEQKHSQAEHLLSTLTGHAPGERTLAPVDLDEITLPADLPLSLPSKLVRQRPIYWRPKLLCMKTAPISASPRRSYYPALP</sequence>
<dbReference type="Gene3D" id="2.20.200.10">
    <property type="entry name" value="Outer membrane efflux proteins (OEP)"/>
    <property type="match status" value="1"/>
</dbReference>
<dbReference type="GO" id="GO:0015562">
    <property type="term" value="F:efflux transmembrane transporter activity"/>
    <property type="evidence" value="ECO:0007669"/>
    <property type="project" value="InterPro"/>
</dbReference>
<dbReference type="PANTHER" id="PTHR30203:SF33">
    <property type="entry name" value="BLR4455 PROTEIN"/>
    <property type="match status" value="1"/>
</dbReference>
<dbReference type="Proteomes" id="UP000710385">
    <property type="component" value="Unassembled WGS sequence"/>
</dbReference>
<comment type="caution">
    <text evidence="2">The sequence shown here is derived from an EMBL/GenBank/DDBJ whole genome shotgun (WGS) entry which is preliminary data.</text>
</comment>
<proteinExistence type="inferred from homology"/>
<organism evidence="2 3">
    <name type="scientific">candidate division WWE3 bacterium</name>
    <dbReference type="NCBI Taxonomy" id="2053526"/>
    <lineage>
        <taxon>Bacteria</taxon>
        <taxon>Katanobacteria</taxon>
    </lineage>
</organism>
<gene>
    <name evidence="2" type="ORF">HS096_06660</name>
</gene>
<accession>A0A928TRM6</accession>
<dbReference type="Pfam" id="PF02321">
    <property type="entry name" value="OEP"/>
    <property type="match status" value="1"/>
</dbReference>
<evidence type="ECO:0000256" key="1">
    <source>
        <dbReference type="ARBA" id="ARBA00007613"/>
    </source>
</evidence>
<dbReference type="SUPFAM" id="SSF56954">
    <property type="entry name" value="Outer membrane efflux proteins (OEP)"/>
    <property type="match status" value="1"/>
</dbReference>
<reference evidence="2" key="1">
    <citation type="submission" date="2020-05" db="EMBL/GenBank/DDBJ databases">
        <title>High-Quality Genomes of Partial-Nitritation/Anammox System by Hierarchical Clustering Based Hybrid Assembly.</title>
        <authorList>
            <person name="Liu L."/>
            <person name="Wang Y."/>
            <person name="Che Y."/>
            <person name="Chen Y."/>
            <person name="Xia Y."/>
            <person name="Luo R."/>
            <person name="Cheng S.H."/>
            <person name="Zheng C."/>
            <person name="Zhang T."/>
        </authorList>
    </citation>
    <scope>NUCLEOTIDE SEQUENCE</scope>
    <source>
        <strain evidence="2">H1_PAT1</strain>
    </source>
</reference>
<dbReference type="AlphaFoldDB" id="A0A928TRM6"/>
<dbReference type="EMBL" id="JABTTY010000003">
    <property type="protein sequence ID" value="MBE7525949.1"/>
    <property type="molecule type" value="Genomic_DNA"/>
</dbReference>
<dbReference type="InterPro" id="IPR010131">
    <property type="entry name" value="MdtP/NodT-like"/>
</dbReference>